<keyword evidence="2" id="KW-1185">Reference proteome</keyword>
<gene>
    <name evidence="1" type="ORF">L484_023995</name>
</gene>
<name>W9RB54_9ROSA</name>
<accession>W9RB54</accession>
<sequence>MALLRNDTVLLGHETNVGAHPWASCNSSRVGGLWLNPFPISINPSNDAVSRRGRRCRSKPWPSVSIRSLFDKRTPKAMANAERHEQQKRQEVEEEEEDYRVLTSVRSSYNDIMILDTADSRIMCIAFFTSIRNGLIPTGYELLAFSPFLFVQYMWNGYG</sequence>
<protein>
    <submittedName>
        <fullName evidence="1">Uncharacterized protein</fullName>
    </submittedName>
</protein>
<reference evidence="2" key="1">
    <citation type="submission" date="2013-01" db="EMBL/GenBank/DDBJ databases">
        <title>Draft Genome Sequence of a Mulberry Tree, Morus notabilis C.K. Schneid.</title>
        <authorList>
            <person name="He N."/>
            <person name="Zhao S."/>
        </authorList>
    </citation>
    <scope>NUCLEOTIDE SEQUENCE</scope>
</reference>
<dbReference type="AlphaFoldDB" id="W9RB54"/>
<evidence type="ECO:0000313" key="2">
    <source>
        <dbReference type="Proteomes" id="UP000030645"/>
    </source>
</evidence>
<dbReference type="Proteomes" id="UP000030645">
    <property type="component" value="Unassembled WGS sequence"/>
</dbReference>
<dbReference type="EMBL" id="KE344454">
    <property type="protein sequence ID" value="EXB62697.1"/>
    <property type="molecule type" value="Genomic_DNA"/>
</dbReference>
<proteinExistence type="predicted"/>
<evidence type="ECO:0000313" key="1">
    <source>
        <dbReference type="EMBL" id="EXB62697.1"/>
    </source>
</evidence>
<organism evidence="1 2">
    <name type="scientific">Morus notabilis</name>
    <dbReference type="NCBI Taxonomy" id="981085"/>
    <lineage>
        <taxon>Eukaryota</taxon>
        <taxon>Viridiplantae</taxon>
        <taxon>Streptophyta</taxon>
        <taxon>Embryophyta</taxon>
        <taxon>Tracheophyta</taxon>
        <taxon>Spermatophyta</taxon>
        <taxon>Magnoliopsida</taxon>
        <taxon>eudicotyledons</taxon>
        <taxon>Gunneridae</taxon>
        <taxon>Pentapetalae</taxon>
        <taxon>rosids</taxon>
        <taxon>fabids</taxon>
        <taxon>Rosales</taxon>
        <taxon>Moraceae</taxon>
        <taxon>Moreae</taxon>
        <taxon>Morus</taxon>
    </lineage>
</organism>